<gene>
    <name evidence="1" type="ORF">LCGC14_1977780</name>
</gene>
<feature type="non-terminal residue" evidence="1">
    <location>
        <position position="1"/>
    </location>
</feature>
<evidence type="ECO:0000313" key="1">
    <source>
        <dbReference type="EMBL" id="KKL83139.1"/>
    </source>
</evidence>
<sequence length="33" mass="3530">GWPRQLVLIEAIAFASPPVLGYAGGERVWDGFG</sequence>
<proteinExistence type="predicted"/>
<comment type="caution">
    <text evidence="1">The sequence shown here is derived from an EMBL/GenBank/DDBJ whole genome shotgun (WGS) entry which is preliminary data.</text>
</comment>
<name>A0A0F9F9S1_9ZZZZ</name>
<dbReference type="EMBL" id="LAZR01022071">
    <property type="protein sequence ID" value="KKL83139.1"/>
    <property type="molecule type" value="Genomic_DNA"/>
</dbReference>
<accession>A0A0F9F9S1</accession>
<organism evidence="1">
    <name type="scientific">marine sediment metagenome</name>
    <dbReference type="NCBI Taxonomy" id="412755"/>
    <lineage>
        <taxon>unclassified sequences</taxon>
        <taxon>metagenomes</taxon>
        <taxon>ecological metagenomes</taxon>
    </lineage>
</organism>
<protein>
    <submittedName>
        <fullName evidence="1">Uncharacterized protein</fullName>
    </submittedName>
</protein>
<dbReference type="AlphaFoldDB" id="A0A0F9F9S1"/>
<reference evidence="1" key="1">
    <citation type="journal article" date="2015" name="Nature">
        <title>Complex archaea that bridge the gap between prokaryotes and eukaryotes.</title>
        <authorList>
            <person name="Spang A."/>
            <person name="Saw J.H."/>
            <person name="Jorgensen S.L."/>
            <person name="Zaremba-Niedzwiedzka K."/>
            <person name="Martijn J."/>
            <person name="Lind A.E."/>
            <person name="van Eijk R."/>
            <person name="Schleper C."/>
            <person name="Guy L."/>
            <person name="Ettema T.J."/>
        </authorList>
    </citation>
    <scope>NUCLEOTIDE SEQUENCE</scope>
</reference>